<name>A0A498H2W3_9EURY</name>
<accession>A0A498H2W3</accession>
<gene>
    <name evidence="1" type="ORF">ABH15_01170</name>
</gene>
<evidence type="ECO:0000313" key="1">
    <source>
        <dbReference type="EMBL" id="RXE57419.1"/>
    </source>
</evidence>
<evidence type="ECO:0000313" key="2">
    <source>
        <dbReference type="Proteomes" id="UP000290932"/>
    </source>
</evidence>
<dbReference type="AlphaFoldDB" id="A0A498H2W3"/>
<organism evidence="1 2">
    <name type="scientific">Methanoculleus taiwanensis</name>
    <dbReference type="NCBI Taxonomy" id="1550565"/>
    <lineage>
        <taxon>Archaea</taxon>
        <taxon>Methanobacteriati</taxon>
        <taxon>Methanobacteriota</taxon>
        <taxon>Stenosarchaea group</taxon>
        <taxon>Methanomicrobia</taxon>
        <taxon>Methanomicrobiales</taxon>
        <taxon>Methanomicrobiaceae</taxon>
        <taxon>Methanoculleus</taxon>
    </lineage>
</organism>
<comment type="caution">
    <text evidence="1">The sequence shown here is derived from an EMBL/GenBank/DDBJ whole genome shotgun (WGS) entry which is preliminary data.</text>
</comment>
<protein>
    <submittedName>
        <fullName evidence="1">Uncharacterized protein</fullName>
    </submittedName>
</protein>
<proteinExistence type="predicted"/>
<dbReference type="EMBL" id="LHQS01000001">
    <property type="protein sequence ID" value="RXE57419.1"/>
    <property type="molecule type" value="Genomic_DNA"/>
</dbReference>
<sequence>MSRRAGYIQRYRSYAYDSRGYSCQIVEVTIHGIRYGIRDGELRRALAGRGHARVEALRQDWRQYLDGTVGYANRSKSGRALVIDLAPGRRYSIAAESLRAVLSRKRSYASVIEVAPRPQKPGSTMQQTLAGIA</sequence>
<dbReference type="Proteomes" id="UP000290932">
    <property type="component" value="Unassembled WGS sequence"/>
</dbReference>
<reference evidence="1 2" key="1">
    <citation type="journal article" date="2015" name="Int. J. Syst. Evol. Microbiol.">
        <title>Methanoculleus taiwanensis sp. nov., a methanogen isolated from deep marine sediment at the deformation front area near Taiwan.</title>
        <authorList>
            <person name="Weng C.Y."/>
            <person name="Chen S.C."/>
            <person name="Lai M.C."/>
            <person name="Wu S.Y."/>
            <person name="Lin S."/>
            <person name="Yang T.F."/>
            <person name="Chen P.C."/>
        </authorList>
    </citation>
    <scope>NUCLEOTIDE SEQUENCE [LARGE SCALE GENOMIC DNA]</scope>
    <source>
        <strain evidence="1 2">CYW4</strain>
    </source>
</reference>
<keyword evidence="2" id="KW-1185">Reference proteome</keyword>